<dbReference type="RefSeq" id="WP_007416493.1">
    <property type="nucleotide sequence ID" value="NZ_ABOX02000027.1"/>
</dbReference>
<comment type="caution">
    <text evidence="1">The sequence shown here is derived from an EMBL/GenBank/DDBJ whole genome shotgun (WGS) entry which is preliminary data.</text>
</comment>
<organism evidence="1 2">
    <name type="scientific">Pedosphaera parvula (strain Ellin514)</name>
    <dbReference type="NCBI Taxonomy" id="320771"/>
    <lineage>
        <taxon>Bacteria</taxon>
        <taxon>Pseudomonadati</taxon>
        <taxon>Verrucomicrobiota</taxon>
        <taxon>Pedosphaerae</taxon>
        <taxon>Pedosphaerales</taxon>
        <taxon>Pedosphaeraceae</taxon>
        <taxon>Pedosphaera</taxon>
    </lineage>
</organism>
<protein>
    <submittedName>
        <fullName evidence="1">Uncharacterized protein</fullName>
    </submittedName>
</protein>
<evidence type="ECO:0000313" key="2">
    <source>
        <dbReference type="Proteomes" id="UP000003688"/>
    </source>
</evidence>
<sequence>MPERKTKWKFVGDYPLVEYQCGDRAGDRIRLRREIIVRNHEGKPTGEVYRAGEIWTILGGSTEPPVVLWLRQADGRRHTWDEDDGFWEWFEKVEEGEP</sequence>
<dbReference type="EMBL" id="ABOX02000027">
    <property type="protein sequence ID" value="EEF59494.1"/>
    <property type="molecule type" value="Genomic_DNA"/>
</dbReference>
<dbReference type="AlphaFoldDB" id="B9XL00"/>
<name>B9XL00_PEDPL</name>
<reference evidence="1 2" key="1">
    <citation type="journal article" date="2011" name="J. Bacteriol.">
        <title>Genome sequence of 'Pedosphaera parvula' Ellin514, an aerobic Verrucomicrobial isolate from pasture soil.</title>
        <authorList>
            <person name="Kant R."/>
            <person name="van Passel M.W."/>
            <person name="Sangwan P."/>
            <person name="Palva A."/>
            <person name="Lucas S."/>
            <person name="Copeland A."/>
            <person name="Lapidus A."/>
            <person name="Glavina Del Rio T."/>
            <person name="Dalin E."/>
            <person name="Tice H."/>
            <person name="Bruce D."/>
            <person name="Goodwin L."/>
            <person name="Pitluck S."/>
            <person name="Chertkov O."/>
            <person name="Larimer F.W."/>
            <person name="Land M.L."/>
            <person name="Hauser L."/>
            <person name="Brettin T.S."/>
            <person name="Detter J.C."/>
            <person name="Han S."/>
            <person name="de Vos W.M."/>
            <person name="Janssen P.H."/>
            <person name="Smidt H."/>
        </authorList>
    </citation>
    <scope>NUCLEOTIDE SEQUENCE [LARGE SCALE GENOMIC DNA]</scope>
    <source>
        <strain evidence="1 2">Ellin514</strain>
    </source>
</reference>
<accession>B9XL00</accession>
<evidence type="ECO:0000313" key="1">
    <source>
        <dbReference type="EMBL" id="EEF59494.1"/>
    </source>
</evidence>
<dbReference type="OrthoDB" id="269758at2"/>
<keyword evidence="2" id="KW-1185">Reference proteome</keyword>
<dbReference type="Proteomes" id="UP000003688">
    <property type="component" value="Unassembled WGS sequence"/>
</dbReference>
<gene>
    <name evidence="1" type="ORF">Cflav_PD2338</name>
</gene>
<proteinExistence type="predicted"/>